<dbReference type="PROSITE" id="PS51423">
    <property type="entry name" value="MIRO"/>
    <property type="match status" value="1"/>
</dbReference>
<accession>A0ABQ7TIJ3</accession>
<protein>
    <recommendedName>
        <fullName evidence="2">Miro domain-containing protein</fullName>
    </recommendedName>
</protein>
<feature type="domain" description="Miro" evidence="2">
    <location>
        <begin position="1"/>
        <end position="121"/>
    </location>
</feature>
<proteinExistence type="predicted"/>
<keyword evidence="1" id="KW-0472">Membrane</keyword>
<evidence type="ECO:0000313" key="4">
    <source>
        <dbReference type="Proteomes" id="UP000826234"/>
    </source>
</evidence>
<reference evidence="3 4" key="1">
    <citation type="journal article" date="2022" name="Gigascience">
        <title>A chromosome-level genome assembly and annotation of the desert horned lizard, Phrynosoma platyrhinos, provides insight into chromosomal rearrangements among reptiles.</title>
        <authorList>
            <person name="Koochekian N."/>
            <person name="Ascanio A."/>
            <person name="Farleigh K."/>
            <person name="Card D.C."/>
            <person name="Schield D.R."/>
            <person name="Castoe T.A."/>
            <person name="Jezkova T."/>
        </authorList>
    </citation>
    <scope>NUCLEOTIDE SEQUENCE [LARGE SCALE GENOMIC DNA]</scope>
    <source>
        <strain evidence="3">NK-2021</strain>
    </source>
</reference>
<evidence type="ECO:0000259" key="2">
    <source>
        <dbReference type="PROSITE" id="PS51423"/>
    </source>
</evidence>
<dbReference type="Proteomes" id="UP000826234">
    <property type="component" value="Unassembled WGS sequence"/>
</dbReference>
<comment type="caution">
    <text evidence="3">The sequence shown here is derived from an EMBL/GenBank/DDBJ whole genome shotgun (WGS) entry which is preliminary data.</text>
</comment>
<evidence type="ECO:0000256" key="1">
    <source>
        <dbReference type="SAM" id="Phobius"/>
    </source>
</evidence>
<dbReference type="InterPro" id="IPR027417">
    <property type="entry name" value="P-loop_NTPase"/>
</dbReference>
<keyword evidence="1" id="KW-0812">Transmembrane</keyword>
<gene>
    <name evidence="3" type="ORF">JD844_011169</name>
</gene>
<organism evidence="3 4">
    <name type="scientific">Phrynosoma platyrhinos</name>
    <name type="common">Desert horned lizard</name>
    <dbReference type="NCBI Taxonomy" id="52577"/>
    <lineage>
        <taxon>Eukaryota</taxon>
        <taxon>Metazoa</taxon>
        <taxon>Chordata</taxon>
        <taxon>Craniata</taxon>
        <taxon>Vertebrata</taxon>
        <taxon>Euteleostomi</taxon>
        <taxon>Lepidosauria</taxon>
        <taxon>Squamata</taxon>
        <taxon>Bifurcata</taxon>
        <taxon>Unidentata</taxon>
        <taxon>Episquamata</taxon>
        <taxon>Toxicofera</taxon>
        <taxon>Iguania</taxon>
        <taxon>Phrynosomatidae</taxon>
        <taxon>Phrynosomatinae</taxon>
        <taxon>Phrynosoma</taxon>
    </lineage>
</organism>
<evidence type="ECO:0000313" key="3">
    <source>
        <dbReference type="EMBL" id="KAH0629237.1"/>
    </source>
</evidence>
<name>A0ABQ7TIJ3_PHRPL</name>
<dbReference type="EMBL" id="JAIPUX010000439">
    <property type="protein sequence ID" value="KAH0629237.1"/>
    <property type="molecule type" value="Genomic_DNA"/>
</dbReference>
<feature type="transmembrane region" description="Helical" evidence="1">
    <location>
        <begin position="230"/>
        <end position="252"/>
    </location>
</feature>
<dbReference type="InterPro" id="IPR020860">
    <property type="entry name" value="MIRO_dom"/>
</dbReference>
<dbReference type="Gene3D" id="3.40.50.300">
    <property type="entry name" value="P-loop containing nucleotide triphosphate hydrolases"/>
    <property type="match status" value="1"/>
</dbReference>
<sequence length="256" mass="29194">MMTSPPTNWKRELELHNLHESDFLCDSEIMCDAVCLVYDVSNPKSFEYCARIFKQHFMDSRIPCLVIAAKSDLHEVRQEYSISPADFCKKHKMPPPQAFSCNTVDAPSKDIFVKLTTMAMYPHARLRCMCTCNRCTFCICQNLLNSDLLQSVKNKIFTAVLNRSLILLTRLRARVDELGAMLLSDEESSVVHQVHAVSSVEDSIFMESSLDPELLKHRHVTQADLKSSTFWLRASFGATVFAVLGFAMYRALLKQR</sequence>
<keyword evidence="4" id="KW-1185">Reference proteome</keyword>
<dbReference type="SUPFAM" id="SSF52540">
    <property type="entry name" value="P-loop containing nucleoside triphosphate hydrolases"/>
    <property type="match status" value="1"/>
</dbReference>
<keyword evidence="1" id="KW-1133">Transmembrane helix</keyword>